<name>X1NXR7_9ZZZZ</name>
<sequence>VLEAKNKKGRLKELKKQGFLQSYSEGSNATYSKINQDLLVELGIEGIIERIVMPRVTNVFAPDFLRYFQRCWDQGQNPDMKYLIERRLYRKHIFTDGMVYERRGPVVGNRIVGHRDPAQLFVQIDTQ</sequence>
<protein>
    <submittedName>
        <fullName evidence="1">Uncharacterized protein</fullName>
    </submittedName>
</protein>
<proteinExistence type="predicted"/>
<evidence type="ECO:0000313" key="1">
    <source>
        <dbReference type="EMBL" id="GAI48862.1"/>
    </source>
</evidence>
<dbReference type="AlphaFoldDB" id="X1NXR7"/>
<dbReference type="EMBL" id="BARV01042561">
    <property type="protein sequence ID" value="GAI48862.1"/>
    <property type="molecule type" value="Genomic_DNA"/>
</dbReference>
<gene>
    <name evidence="1" type="ORF">S06H3_63948</name>
</gene>
<organism evidence="1">
    <name type="scientific">marine sediment metagenome</name>
    <dbReference type="NCBI Taxonomy" id="412755"/>
    <lineage>
        <taxon>unclassified sequences</taxon>
        <taxon>metagenomes</taxon>
        <taxon>ecological metagenomes</taxon>
    </lineage>
</organism>
<reference evidence="1" key="1">
    <citation type="journal article" date="2014" name="Front. Microbiol.">
        <title>High frequency of phylogenetically diverse reductive dehalogenase-homologous genes in deep subseafloor sedimentary metagenomes.</title>
        <authorList>
            <person name="Kawai M."/>
            <person name="Futagami T."/>
            <person name="Toyoda A."/>
            <person name="Takaki Y."/>
            <person name="Nishi S."/>
            <person name="Hori S."/>
            <person name="Arai W."/>
            <person name="Tsubouchi T."/>
            <person name="Morono Y."/>
            <person name="Uchiyama I."/>
            <person name="Ito T."/>
            <person name="Fujiyama A."/>
            <person name="Inagaki F."/>
            <person name="Takami H."/>
        </authorList>
    </citation>
    <scope>NUCLEOTIDE SEQUENCE</scope>
    <source>
        <strain evidence="1">Expedition CK06-06</strain>
    </source>
</reference>
<feature type="non-terminal residue" evidence="1">
    <location>
        <position position="1"/>
    </location>
</feature>
<accession>X1NXR7</accession>
<feature type="non-terminal residue" evidence="1">
    <location>
        <position position="127"/>
    </location>
</feature>
<comment type="caution">
    <text evidence="1">The sequence shown here is derived from an EMBL/GenBank/DDBJ whole genome shotgun (WGS) entry which is preliminary data.</text>
</comment>